<keyword evidence="1" id="KW-0472">Membrane</keyword>
<proteinExistence type="predicted"/>
<reference evidence="2" key="1">
    <citation type="journal article" date="2012" name="Science">
        <title>Fermentation, hydrogen, and sulfur metabolism in multiple uncultivated bacterial phyla.</title>
        <authorList>
            <person name="Wrighton K.C."/>
            <person name="Thomas B.C."/>
            <person name="Sharon I."/>
            <person name="Miller C.S."/>
            <person name="Castelle C.J."/>
            <person name="VerBerkmoes N.C."/>
            <person name="Wilkins M.J."/>
            <person name="Hettich R.L."/>
            <person name="Lipton M.S."/>
            <person name="Williams K.H."/>
            <person name="Long P.E."/>
            <person name="Banfield J.F."/>
        </authorList>
    </citation>
    <scope>NUCLEOTIDE SEQUENCE [LARGE SCALE GENOMIC DNA]</scope>
</reference>
<keyword evidence="1" id="KW-1133">Transmembrane helix</keyword>
<evidence type="ECO:0000313" key="2">
    <source>
        <dbReference type="EMBL" id="EKE26436.1"/>
    </source>
</evidence>
<protein>
    <submittedName>
        <fullName evidence="2">Uncharacterized protein</fullName>
    </submittedName>
</protein>
<dbReference type="EMBL" id="AMFJ01000809">
    <property type="protein sequence ID" value="EKE26436.1"/>
    <property type="molecule type" value="Genomic_DNA"/>
</dbReference>
<organism evidence="2">
    <name type="scientific">uncultured bacterium</name>
    <name type="common">gcode 4</name>
    <dbReference type="NCBI Taxonomy" id="1234023"/>
    <lineage>
        <taxon>Bacteria</taxon>
        <taxon>environmental samples</taxon>
    </lineage>
</organism>
<comment type="caution">
    <text evidence="2">The sequence shown here is derived from an EMBL/GenBank/DDBJ whole genome shotgun (WGS) entry which is preliminary data.</text>
</comment>
<feature type="transmembrane region" description="Helical" evidence="1">
    <location>
        <begin position="6"/>
        <end position="30"/>
    </location>
</feature>
<name>K2F5S9_9BACT</name>
<keyword evidence="1" id="KW-0812">Transmembrane</keyword>
<accession>K2F5S9</accession>
<dbReference type="AlphaFoldDB" id="K2F5S9"/>
<sequence length="67" mass="8416">MEPIIILTYLAIFFLAVIWTLVSLIMYRFLKIISKIDKTFDFFWNIWEKIWDFGFWENIFKLFKNKR</sequence>
<gene>
    <name evidence="2" type="ORF">ACD_4C00293G0002</name>
</gene>
<evidence type="ECO:0000256" key="1">
    <source>
        <dbReference type="SAM" id="Phobius"/>
    </source>
</evidence>